<feature type="compositionally biased region" description="Gly residues" evidence="6">
    <location>
        <begin position="892"/>
        <end position="910"/>
    </location>
</feature>
<keyword evidence="9" id="KW-1185">Reference proteome</keyword>
<dbReference type="GO" id="GO:0003677">
    <property type="term" value="F:DNA binding"/>
    <property type="evidence" value="ECO:0007669"/>
    <property type="project" value="InterPro"/>
</dbReference>
<feature type="region of interest" description="Disordered" evidence="6">
    <location>
        <begin position="64"/>
        <end position="97"/>
    </location>
</feature>
<dbReference type="GO" id="GO:0005634">
    <property type="term" value="C:nucleus"/>
    <property type="evidence" value="ECO:0007669"/>
    <property type="project" value="UniProtKB-SubCell"/>
</dbReference>
<evidence type="ECO:0000256" key="5">
    <source>
        <dbReference type="ARBA" id="ARBA00023242"/>
    </source>
</evidence>
<evidence type="ECO:0000256" key="1">
    <source>
        <dbReference type="ARBA" id="ARBA00004123"/>
    </source>
</evidence>
<evidence type="ECO:0000256" key="4">
    <source>
        <dbReference type="ARBA" id="ARBA00023163"/>
    </source>
</evidence>
<evidence type="ECO:0000313" key="8">
    <source>
        <dbReference type="EMBL" id="KAA8912786.1"/>
    </source>
</evidence>
<dbReference type="GO" id="GO:0000981">
    <property type="term" value="F:DNA-binding transcription factor activity, RNA polymerase II-specific"/>
    <property type="evidence" value="ECO:0007669"/>
    <property type="project" value="InterPro"/>
</dbReference>
<dbReference type="AlphaFoldDB" id="A0A5J5F7U4"/>
<dbReference type="InterPro" id="IPR050815">
    <property type="entry name" value="TF_fung"/>
</dbReference>
<feature type="region of interest" description="Disordered" evidence="6">
    <location>
        <begin position="766"/>
        <end position="786"/>
    </location>
</feature>
<organism evidence="8 9">
    <name type="scientific">Sphaerosporella brunnea</name>
    <dbReference type="NCBI Taxonomy" id="1250544"/>
    <lineage>
        <taxon>Eukaryota</taxon>
        <taxon>Fungi</taxon>
        <taxon>Dikarya</taxon>
        <taxon>Ascomycota</taxon>
        <taxon>Pezizomycotina</taxon>
        <taxon>Pezizomycetes</taxon>
        <taxon>Pezizales</taxon>
        <taxon>Pyronemataceae</taxon>
        <taxon>Sphaerosporella</taxon>
    </lineage>
</organism>
<feature type="domain" description="Xylanolytic transcriptional activator regulatory" evidence="7">
    <location>
        <begin position="209"/>
        <end position="304"/>
    </location>
</feature>
<accession>A0A5J5F7U4</accession>
<keyword evidence="3" id="KW-0805">Transcription regulation</keyword>
<evidence type="ECO:0000259" key="7">
    <source>
        <dbReference type="SMART" id="SM00906"/>
    </source>
</evidence>
<proteinExistence type="predicted"/>
<protein>
    <submittedName>
        <fullName evidence="8">Fungal-specific transcription factor domain-containing protein</fullName>
    </submittedName>
</protein>
<dbReference type="GO" id="GO:0008270">
    <property type="term" value="F:zinc ion binding"/>
    <property type="evidence" value="ECO:0007669"/>
    <property type="project" value="InterPro"/>
</dbReference>
<comment type="caution">
    <text evidence="8">The sequence shown here is derived from an EMBL/GenBank/DDBJ whole genome shotgun (WGS) entry which is preliminary data.</text>
</comment>
<reference evidence="8 9" key="1">
    <citation type="submission" date="2019-09" db="EMBL/GenBank/DDBJ databases">
        <title>Draft genome of the ectomycorrhizal ascomycete Sphaerosporella brunnea.</title>
        <authorList>
            <consortium name="DOE Joint Genome Institute"/>
            <person name="Benucci G.M."/>
            <person name="Marozzi G."/>
            <person name="Antonielli L."/>
            <person name="Sanchez S."/>
            <person name="Marco P."/>
            <person name="Wang X."/>
            <person name="Falini L.B."/>
            <person name="Barry K."/>
            <person name="Haridas S."/>
            <person name="Lipzen A."/>
            <person name="Labutti K."/>
            <person name="Grigoriev I.V."/>
            <person name="Murat C."/>
            <person name="Martin F."/>
            <person name="Albertini E."/>
            <person name="Donnini D."/>
            <person name="Bonito G."/>
        </authorList>
    </citation>
    <scope>NUCLEOTIDE SEQUENCE [LARGE SCALE GENOMIC DNA]</scope>
    <source>
        <strain evidence="8 9">Sb_GMNB300</strain>
    </source>
</reference>
<name>A0A5J5F7U4_9PEZI</name>
<dbReference type="Proteomes" id="UP000326924">
    <property type="component" value="Unassembled WGS sequence"/>
</dbReference>
<feature type="region of interest" description="Disordered" evidence="6">
    <location>
        <begin position="641"/>
        <end position="739"/>
    </location>
</feature>
<evidence type="ECO:0000256" key="3">
    <source>
        <dbReference type="ARBA" id="ARBA00023015"/>
    </source>
</evidence>
<feature type="compositionally biased region" description="Polar residues" evidence="6">
    <location>
        <begin position="701"/>
        <end position="731"/>
    </location>
</feature>
<dbReference type="InParanoid" id="A0A5J5F7U4"/>
<comment type="subcellular location">
    <subcellularLocation>
        <location evidence="1">Nucleus</location>
    </subcellularLocation>
</comment>
<keyword evidence="2" id="KW-0479">Metal-binding</keyword>
<evidence type="ECO:0000256" key="6">
    <source>
        <dbReference type="SAM" id="MobiDB-lite"/>
    </source>
</evidence>
<feature type="compositionally biased region" description="Basic and acidic residues" evidence="6">
    <location>
        <begin position="586"/>
        <end position="607"/>
    </location>
</feature>
<keyword evidence="4" id="KW-0804">Transcription</keyword>
<evidence type="ECO:0000313" key="9">
    <source>
        <dbReference type="Proteomes" id="UP000326924"/>
    </source>
</evidence>
<feature type="compositionally biased region" description="Polar residues" evidence="6">
    <location>
        <begin position="641"/>
        <end position="681"/>
    </location>
</feature>
<dbReference type="Pfam" id="PF04082">
    <property type="entry name" value="Fungal_trans"/>
    <property type="match status" value="1"/>
</dbReference>
<sequence>MTMLDRRLKRMEERLLKSVPKEEINAILANTGRSVVKPAITAAGKKRSAEMAFEDDITSWAQTAPYLKQQRNTDGARTSVPPPLRDPTVDSDDGSHALPSKELQEHLAEVFFDYVYGQPYFLLHKPSFMRRLKGGTAPPILVLAICAVSARFSKHPAVQHERPFSAGESFAAEARRQLLKNFDTANITNLTVCILLGLHEFGTCHGGRSWAFGGMATRMAHALQLHKEADQDPMAKVHPLMRPDYLHEGGHMGGYMSFIDKEIRRRCFWACFVMDRFNSSGTERPCIINESEVEIQLPVHDRNLQLDVQAITEQLDGGVKDTSELPEEEKVAVAAENMGIGAYIVRAVAMYGRVVKYLNQGGKEKDAREMWDSDSHFAELRSELQHFIVDLPEAFQYTQANILAHDADRRLAQLIFLHIAYQQVRLFLHRSASNMAGSNQHGPSIVPQEFAVSAREVALEAATKIAEILQEGQERGAHVVAPFTGYCAFNASLIHLVRMFDSRPAIQMEAKKHMETCLKFLLQMRQYWGLFHPITDNLKLLYKKFAESYSRGTNLAAHREISRMLQYGDWFLKYPQGFPPEDLEDDPAKGRVAGDVRSPSEDAALSHRPDLQTADEFFARLGPHRQTPLLVGAVKHAENFMQSPSDTRSSPGHVQSPMTHAGTSMQSPPMHTPPMATNTPALIQKPAKRPRSIDTHKASHVRQTSMPQQSSSAYAGNFGPQETPSQLTSPLSARLPGMPTTSAARFSSYAPQVLTPQNLAAQGGVHFNHHQQPPQHPVSQGQTSQPPFLYDPSLIAALSTGLWQGFDQPMNTADISGFPEHQVGSSAWFMPFNSVPPDFETAHVGLNALGMLAANSGVGGVSGTAAESGGSLSAVTAAAERPGSSTSAAGVPAGGIAGYHGGGGRQQQQR</sequence>
<dbReference type="PANTHER" id="PTHR47338:SF27">
    <property type="entry name" value="ZN(II)2CYS6 TRANSCRIPTION FACTOR (EUROFUNG)"/>
    <property type="match status" value="1"/>
</dbReference>
<evidence type="ECO:0000256" key="2">
    <source>
        <dbReference type="ARBA" id="ARBA00022723"/>
    </source>
</evidence>
<keyword evidence="5" id="KW-0539">Nucleus</keyword>
<dbReference type="EMBL" id="VXIS01000020">
    <property type="protein sequence ID" value="KAA8912786.1"/>
    <property type="molecule type" value="Genomic_DNA"/>
</dbReference>
<feature type="region of interest" description="Disordered" evidence="6">
    <location>
        <begin position="582"/>
        <end position="607"/>
    </location>
</feature>
<gene>
    <name evidence="8" type="ORF">FN846DRAFT_932809</name>
</gene>
<dbReference type="CDD" id="cd12148">
    <property type="entry name" value="fungal_TF_MHR"/>
    <property type="match status" value="1"/>
</dbReference>
<dbReference type="GO" id="GO:0006351">
    <property type="term" value="P:DNA-templated transcription"/>
    <property type="evidence" value="ECO:0007669"/>
    <property type="project" value="InterPro"/>
</dbReference>
<dbReference type="PANTHER" id="PTHR47338">
    <property type="entry name" value="ZN(II)2CYS6 TRANSCRIPTION FACTOR (EUROFUNG)-RELATED"/>
    <property type="match status" value="1"/>
</dbReference>
<dbReference type="InterPro" id="IPR007219">
    <property type="entry name" value="XnlR_reg_dom"/>
</dbReference>
<dbReference type="SMART" id="SM00906">
    <property type="entry name" value="Fungal_trans"/>
    <property type="match status" value="1"/>
</dbReference>
<feature type="region of interest" description="Disordered" evidence="6">
    <location>
        <begin position="872"/>
        <end position="910"/>
    </location>
</feature>
<dbReference type="OrthoDB" id="39175at2759"/>